<dbReference type="SUPFAM" id="SSF56219">
    <property type="entry name" value="DNase I-like"/>
    <property type="match status" value="1"/>
</dbReference>
<name>A0A2P5AUK6_PARAD</name>
<accession>A0A2P5AUK6</accession>
<evidence type="ECO:0000313" key="2">
    <source>
        <dbReference type="Proteomes" id="UP000237105"/>
    </source>
</evidence>
<gene>
    <name evidence="1" type="ORF">PanWU01x14_298670</name>
</gene>
<keyword evidence="1" id="KW-0269">Exonuclease</keyword>
<keyword evidence="1" id="KW-0540">Nuclease</keyword>
<keyword evidence="1" id="KW-0255">Endonuclease</keyword>
<sequence>MPESLLAIYRPLIAVSRCHFWHSLPDLGALRPQFSWNRCKAGVLYSRARLDYVVVTSEWSALFPRALSRIVADSVSDHYPIILNTLGRIVQVLRPFHFEAIRKESRKALSKWNREQFDNLNAQLTEARKKVEEAQRLPNSEVNIEIEREAMIRLNDMLAKEEQFWKQKARVDWLAKRDRCKKYFFLTTMAQRRHNHIDYVRNDEGSWLKGREAIGNAITAKFCTLFTSQGVTCLSNPDGISLTYVDTMTWTNLLAISS</sequence>
<keyword evidence="2" id="KW-1185">Reference proteome</keyword>
<dbReference type="Proteomes" id="UP000237105">
    <property type="component" value="Unassembled WGS sequence"/>
</dbReference>
<dbReference type="OrthoDB" id="1194564at2759"/>
<dbReference type="AlphaFoldDB" id="A0A2P5AUK6"/>
<comment type="caution">
    <text evidence="1">The sequence shown here is derived from an EMBL/GenBank/DDBJ whole genome shotgun (WGS) entry which is preliminary data.</text>
</comment>
<reference evidence="2" key="1">
    <citation type="submission" date="2016-06" db="EMBL/GenBank/DDBJ databases">
        <title>Parallel loss of symbiosis genes in relatives of nitrogen-fixing non-legume Parasponia.</title>
        <authorList>
            <person name="Van Velzen R."/>
            <person name="Holmer R."/>
            <person name="Bu F."/>
            <person name="Rutten L."/>
            <person name="Van Zeijl A."/>
            <person name="Liu W."/>
            <person name="Santuari L."/>
            <person name="Cao Q."/>
            <person name="Sharma T."/>
            <person name="Shen D."/>
            <person name="Roswanjaya Y."/>
            <person name="Wardhani T."/>
            <person name="Kalhor M.S."/>
            <person name="Jansen J."/>
            <person name="Van den Hoogen J."/>
            <person name="Gungor B."/>
            <person name="Hartog M."/>
            <person name="Hontelez J."/>
            <person name="Verver J."/>
            <person name="Yang W.-C."/>
            <person name="Schijlen E."/>
            <person name="Repin R."/>
            <person name="Schilthuizen M."/>
            <person name="Schranz E."/>
            <person name="Heidstra R."/>
            <person name="Miyata K."/>
            <person name="Fedorova E."/>
            <person name="Kohlen W."/>
            <person name="Bisseling T."/>
            <person name="Smit S."/>
            <person name="Geurts R."/>
        </authorList>
    </citation>
    <scope>NUCLEOTIDE SEQUENCE [LARGE SCALE GENOMIC DNA]</scope>
    <source>
        <strain evidence="2">cv. WU1-14</strain>
    </source>
</reference>
<organism evidence="1 2">
    <name type="scientific">Parasponia andersonii</name>
    <name type="common">Sponia andersonii</name>
    <dbReference type="NCBI Taxonomy" id="3476"/>
    <lineage>
        <taxon>Eukaryota</taxon>
        <taxon>Viridiplantae</taxon>
        <taxon>Streptophyta</taxon>
        <taxon>Embryophyta</taxon>
        <taxon>Tracheophyta</taxon>
        <taxon>Spermatophyta</taxon>
        <taxon>Magnoliopsida</taxon>
        <taxon>eudicotyledons</taxon>
        <taxon>Gunneridae</taxon>
        <taxon>Pentapetalae</taxon>
        <taxon>rosids</taxon>
        <taxon>fabids</taxon>
        <taxon>Rosales</taxon>
        <taxon>Cannabaceae</taxon>
        <taxon>Parasponia</taxon>
    </lineage>
</organism>
<dbReference type="GO" id="GO:0004527">
    <property type="term" value="F:exonuclease activity"/>
    <property type="evidence" value="ECO:0007669"/>
    <property type="project" value="UniProtKB-KW"/>
</dbReference>
<proteinExistence type="predicted"/>
<dbReference type="EMBL" id="JXTB01000443">
    <property type="protein sequence ID" value="PON40232.1"/>
    <property type="molecule type" value="Genomic_DNA"/>
</dbReference>
<dbReference type="GO" id="GO:0004519">
    <property type="term" value="F:endonuclease activity"/>
    <property type="evidence" value="ECO:0007669"/>
    <property type="project" value="UniProtKB-KW"/>
</dbReference>
<keyword evidence="1" id="KW-0378">Hydrolase</keyword>
<protein>
    <submittedName>
        <fullName evidence="1">Endonuclease/exonuclease/phosphatase</fullName>
    </submittedName>
</protein>
<evidence type="ECO:0000313" key="1">
    <source>
        <dbReference type="EMBL" id="PON40232.1"/>
    </source>
</evidence>
<dbReference type="InterPro" id="IPR036691">
    <property type="entry name" value="Endo/exonu/phosph_ase_sf"/>
</dbReference>